<proteinExistence type="predicted"/>
<reference evidence="1" key="1">
    <citation type="submission" date="2018-11" db="EMBL/GenBank/DDBJ databases">
        <authorList>
            <consortium name="Pathogen Informatics"/>
        </authorList>
    </citation>
    <scope>NUCLEOTIDE SEQUENCE</scope>
</reference>
<organism evidence="1 2">
    <name type="scientific">Protopolystoma xenopodis</name>
    <dbReference type="NCBI Taxonomy" id="117903"/>
    <lineage>
        <taxon>Eukaryota</taxon>
        <taxon>Metazoa</taxon>
        <taxon>Spiralia</taxon>
        <taxon>Lophotrochozoa</taxon>
        <taxon>Platyhelminthes</taxon>
        <taxon>Monogenea</taxon>
        <taxon>Polyopisthocotylea</taxon>
        <taxon>Polystomatidea</taxon>
        <taxon>Polystomatidae</taxon>
        <taxon>Protopolystoma</taxon>
    </lineage>
</organism>
<accession>A0A3S5B407</accession>
<name>A0A3S5B407_9PLAT</name>
<evidence type="ECO:0000313" key="2">
    <source>
        <dbReference type="Proteomes" id="UP000784294"/>
    </source>
</evidence>
<keyword evidence="2" id="KW-1185">Reference proteome</keyword>
<evidence type="ECO:0000313" key="1">
    <source>
        <dbReference type="EMBL" id="VEL35761.1"/>
    </source>
</evidence>
<dbReference type="Proteomes" id="UP000784294">
    <property type="component" value="Unassembled WGS sequence"/>
</dbReference>
<dbReference type="AlphaFoldDB" id="A0A3S5B407"/>
<protein>
    <submittedName>
        <fullName evidence="1">Uncharacterized protein</fullName>
    </submittedName>
</protein>
<comment type="caution">
    <text evidence="1">The sequence shown here is derived from an EMBL/GenBank/DDBJ whole genome shotgun (WGS) entry which is preliminary data.</text>
</comment>
<sequence>MIPCSRSKIYSRTLTALAYMDCTSKHINSSALTSPMFWILKENPYEFFKVIESLPFAFLSFRQMNFSGLCFAQRLLLSLNISGIASLGIFGGPKAVGGLA</sequence>
<gene>
    <name evidence="1" type="ORF">PXEA_LOCUS29201</name>
</gene>
<dbReference type="EMBL" id="CAAALY010250588">
    <property type="protein sequence ID" value="VEL35761.1"/>
    <property type="molecule type" value="Genomic_DNA"/>
</dbReference>